<organism evidence="1 2">
    <name type="scientific">Mycoplasmopsis gallinacea</name>
    <dbReference type="NCBI Taxonomy" id="29556"/>
    <lineage>
        <taxon>Bacteria</taxon>
        <taxon>Bacillati</taxon>
        <taxon>Mycoplasmatota</taxon>
        <taxon>Mycoplasmoidales</taxon>
        <taxon>Metamycoplasmataceae</taxon>
        <taxon>Mycoplasmopsis</taxon>
    </lineage>
</organism>
<protein>
    <submittedName>
        <fullName evidence="1">Uncharacterized protein</fullName>
    </submittedName>
</protein>
<proteinExistence type="predicted"/>
<dbReference type="EMBL" id="LR214950">
    <property type="protein sequence ID" value="VEU58413.1"/>
    <property type="molecule type" value="Genomic_DNA"/>
</dbReference>
<dbReference type="Proteomes" id="UP000290568">
    <property type="component" value="Chromosome"/>
</dbReference>
<evidence type="ECO:0000313" key="1">
    <source>
        <dbReference type="EMBL" id="VEU58413.1"/>
    </source>
</evidence>
<dbReference type="AlphaFoldDB" id="A0A449A2I5"/>
<gene>
    <name evidence="1" type="ORF">NCTC10183_00171</name>
</gene>
<dbReference type="RefSeq" id="WP_129620092.1">
    <property type="nucleotide sequence ID" value="NZ_LR214950.1"/>
</dbReference>
<evidence type="ECO:0000313" key="2">
    <source>
        <dbReference type="Proteomes" id="UP000290568"/>
    </source>
</evidence>
<sequence>MKETRPVAKHLTECLNFKKGIKYNLIAFAHDFLKIESFDGTIVEGRLVPEWELDARKRIWVLLSSNSETRKTWLTKKNVKKIYLMHGCYLDGKDIQWED</sequence>
<accession>A0A449A2I5</accession>
<keyword evidence="2" id="KW-1185">Reference proteome</keyword>
<name>A0A449A2I5_9BACT</name>
<reference evidence="1 2" key="1">
    <citation type="submission" date="2019-01" db="EMBL/GenBank/DDBJ databases">
        <authorList>
            <consortium name="Pathogen Informatics"/>
        </authorList>
    </citation>
    <scope>NUCLEOTIDE SEQUENCE [LARGE SCALE GENOMIC DNA]</scope>
    <source>
        <strain evidence="1 2">NCTC10183</strain>
    </source>
</reference>